<reference evidence="2" key="1">
    <citation type="submission" date="2021-06" db="EMBL/GenBank/DDBJ databases">
        <authorList>
            <person name="Kallberg Y."/>
            <person name="Tangrot J."/>
            <person name="Rosling A."/>
        </authorList>
    </citation>
    <scope>NUCLEOTIDE SEQUENCE</scope>
    <source>
        <strain evidence="2">CL551</strain>
    </source>
</reference>
<keyword evidence="3" id="KW-1185">Reference proteome</keyword>
<feature type="compositionally biased region" description="Acidic residues" evidence="1">
    <location>
        <begin position="22"/>
        <end position="35"/>
    </location>
</feature>
<evidence type="ECO:0000313" key="2">
    <source>
        <dbReference type="EMBL" id="CAG8592873.1"/>
    </source>
</evidence>
<feature type="region of interest" description="Disordered" evidence="1">
    <location>
        <begin position="373"/>
        <end position="411"/>
    </location>
</feature>
<gene>
    <name evidence="2" type="ORF">AMORRO_LOCUS7425</name>
</gene>
<proteinExistence type="predicted"/>
<sequence>NKVITENQEITDDTVHKKSNNEDESNESGEIEAEPIDVGKNYEEIRSLTEDERNIRDKLLVVLTEQQERDTQSGKDYLSSTYLNGIIDFSDDETRKRIKKFLNKDQITWLEEKFRKKTWDPTSEYTQYINQFIEDVCDRVQIPILVRKSFVPENTFNSYRHEAHDIAQQILTHFSVRLEAPIRVESNNLNLERTYAIDTTVYILNRLFRMHQDVLDVRWIELTTPDTKKHKIDGILKVIKATEKDQVLVIVEFSFGRRAPLTKEDGDQVKLCRNSMRILNKILQGVPKDKARVYMIQTVNGHIIIKYLVRPLPSIYILQQFTRIKIPVSFDDFEQFAKDMMDLMITGFFYLQADVLSTIKAINKSITKDKHIHTTSVQDTPKKAGKENQTLPSSPKSPCPGGSPSELPSLI</sequence>
<feature type="compositionally biased region" description="Low complexity" evidence="1">
    <location>
        <begin position="392"/>
        <end position="405"/>
    </location>
</feature>
<comment type="caution">
    <text evidence="2">The sequence shown here is derived from an EMBL/GenBank/DDBJ whole genome shotgun (WGS) entry which is preliminary data.</text>
</comment>
<dbReference type="Proteomes" id="UP000789342">
    <property type="component" value="Unassembled WGS sequence"/>
</dbReference>
<feature type="region of interest" description="Disordered" evidence="1">
    <location>
        <begin position="1"/>
        <end position="38"/>
    </location>
</feature>
<organism evidence="2 3">
    <name type="scientific">Acaulospora morrowiae</name>
    <dbReference type="NCBI Taxonomy" id="94023"/>
    <lineage>
        <taxon>Eukaryota</taxon>
        <taxon>Fungi</taxon>
        <taxon>Fungi incertae sedis</taxon>
        <taxon>Mucoromycota</taxon>
        <taxon>Glomeromycotina</taxon>
        <taxon>Glomeromycetes</taxon>
        <taxon>Diversisporales</taxon>
        <taxon>Acaulosporaceae</taxon>
        <taxon>Acaulospora</taxon>
    </lineage>
</organism>
<name>A0A9N9GCQ1_9GLOM</name>
<evidence type="ECO:0000313" key="3">
    <source>
        <dbReference type="Proteomes" id="UP000789342"/>
    </source>
</evidence>
<dbReference type="AlphaFoldDB" id="A0A9N9GCQ1"/>
<protein>
    <submittedName>
        <fullName evidence="2">8610_t:CDS:1</fullName>
    </submittedName>
</protein>
<dbReference type="EMBL" id="CAJVPV010005572">
    <property type="protein sequence ID" value="CAG8592873.1"/>
    <property type="molecule type" value="Genomic_DNA"/>
</dbReference>
<accession>A0A9N9GCQ1</accession>
<feature type="non-terminal residue" evidence="2">
    <location>
        <position position="1"/>
    </location>
</feature>
<evidence type="ECO:0000256" key="1">
    <source>
        <dbReference type="SAM" id="MobiDB-lite"/>
    </source>
</evidence>
<dbReference type="OrthoDB" id="2397787at2759"/>